<accession>A0ABS9UNV1</accession>
<gene>
    <name evidence="1" type="ORF">MM236_09885</name>
</gene>
<protein>
    <submittedName>
        <fullName evidence="1">DUF6340 family protein</fullName>
    </submittedName>
</protein>
<evidence type="ECO:0000313" key="2">
    <source>
        <dbReference type="Proteomes" id="UP001165488"/>
    </source>
</evidence>
<dbReference type="EMBL" id="JAKZGS010000006">
    <property type="protein sequence ID" value="MCH7398301.1"/>
    <property type="molecule type" value="Genomic_DNA"/>
</dbReference>
<proteinExistence type="predicted"/>
<reference evidence="1" key="1">
    <citation type="submission" date="2022-03" db="EMBL/GenBank/DDBJ databases">
        <title>De novo assembled genomes of Belliella spp. (Cyclobacteriaceae) strains.</title>
        <authorList>
            <person name="Szabo A."/>
            <person name="Korponai K."/>
            <person name="Felfoldi T."/>
        </authorList>
    </citation>
    <scope>NUCLEOTIDE SEQUENCE</scope>
    <source>
        <strain evidence="1">DSM 107340</strain>
    </source>
</reference>
<organism evidence="1 2">
    <name type="scientific">Belliella calami</name>
    <dbReference type="NCBI Taxonomy" id="2923436"/>
    <lineage>
        <taxon>Bacteria</taxon>
        <taxon>Pseudomonadati</taxon>
        <taxon>Bacteroidota</taxon>
        <taxon>Cytophagia</taxon>
        <taxon>Cytophagales</taxon>
        <taxon>Cyclobacteriaceae</taxon>
        <taxon>Belliella</taxon>
    </lineage>
</organism>
<dbReference type="InterPro" id="IPR045921">
    <property type="entry name" value="DUF6340"/>
</dbReference>
<dbReference type="Pfam" id="PF19867">
    <property type="entry name" value="DUF6340"/>
    <property type="match status" value="1"/>
</dbReference>
<comment type="caution">
    <text evidence="1">The sequence shown here is derived from an EMBL/GenBank/DDBJ whole genome shotgun (WGS) entry which is preliminary data.</text>
</comment>
<evidence type="ECO:0000313" key="1">
    <source>
        <dbReference type="EMBL" id="MCH7398301.1"/>
    </source>
</evidence>
<keyword evidence="2" id="KW-1185">Reference proteome</keyword>
<sequence>MNTSIMADFKVKHLFFILLLSVLISTTSCTKNVTMSRLMPAEINVPIYVQRLLIVDRTAPQNEGFSVIEGILTGEAPFEVKNAVESTIVKLQQELNTSPRFEVIRARERLRGGLFSQTFPTPLTWRQIEELCNAYDVDAVLSLEKFSSDFVVTDKKQLIKKIEGEGRNARQVEVQGVYAEGIASVKVGFRLYDPKSKNISDQQDFEKTNLWSAEAENKTQALALMIDKVKATQYVGQIAGASYARRIAPMYLSINRTLFQKPKDNQSLAIGARMAEVNEWENAIQTWEEGLIDVLEDKTAARLCYNIAVGYEVLGDLEAAKNWAGKSYTLYGFKQGRTYAQELDTRMMQEDRLRKQLEKEF</sequence>
<dbReference type="Proteomes" id="UP001165488">
    <property type="component" value="Unassembled WGS sequence"/>
</dbReference>
<dbReference type="RefSeq" id="WP_241274813.1">
    <property type="nucleotide sequence ID" value="NZ_JAKZGS010000006.1"/>
</dbReference>
<name>A0ABS9UNV1_9BACT</name>